<dbReference type="EC" id="2.7.12.2" evidence="7"/>
<keyword evidence="15" id="KW-1185">Reference proteome</keyword>
<dbReference type="FunFam" id="1.10.510.10:FF:000432">
    <property type="entry name" value="mitogen-activated protein kinase kinase 3"/>
    <property type="match status" value="1"/>
</dbReference>
<keyword evidence="4" id="KW-0418">Kinase</keyword>
<comment type="catalytic activity">
    <reaction evidence="9">
        <text>L-threonyl-[protein] + ATP = O-phospho-L-threonyl-[protein] + ADP + H(+)</text>
        <dbReference type="Rhea" id="RHEA:46608"/>
        <dbReference type="Rhea" id="RHEA-COMP:11060"/>
        <dbReference type="Rhea" id="RHEA-COMP:11605"/>
        <dbReference type="ChEBI" id="CHEBI:15378"/>
        <dbReference type="ChEBI" id="CHEBI:30013"/>
        <dbReference type="ChEBI" id="CHEBI:30616"/>
        <dbReference type="ChEBI" id="CHEBI:61977"/>
        <dbReference type="ChEBI" id="CHEBI:456216"/>
        <dbReference type="EC" id="2.7.12.2"/>
    </reaction>
</comment>
<evidence type="ECO:0000256" key="4">
    <source>
        <dbReference type="ARBA" id="ARBA00022777"/>
    </source>
</evidence>
<protein>
    <recommendedName>
        <fullName evidence="7">mitogen-activated protein kinase kinase</fullName>
        <ecNumber evidence="7">2.7.12.2</ecNumber>
    </recommendedName>
</protein>
<dbReference type="PROSITE" id="PS00107">
    <property type="entry name" value="PROTEIN_KINASE_ATP"/>
    <property type="match status" value="1"/>
</dbReference>
<dbReference type="AlphaFoldDB" id="A0AAE0L5I2"/>
<reference evidence="14 15" key="1">
    <citation type="journal article" date="2015" name="Genome Biol. Evol.">
        <title>Comparative Genomics of a Bacterivorous Green Alga Reveals Evolutionary Causalities and Consequences of Phago-Mixotrophic Mode of Nutrition.</title>
        <authorList>
            <person name="Burns J.A."/>
            <person name="Paasch A."/>
            <person name="Narechania A."/>
            <person name="Kim E."/>
        </authorList>
    </citation>
    <scope>NUCLEOTIDE SEQUENCE [LARGE SCALE GENOMIC DNA]</scope>
    <source>
        <strain evidence="14 15">PLY_AMNH</strain>
    </source>
</reference>
<evidence type="ECO:0000313" key="14">
    <source>
        <dbReference type="EMBL" id="KAK3272480.1"/>
    </source>
</evidence>
<keyword evidence="3 11" id="KW-0547">Nucleotide-binding</keyword>
<keyword evidence="5 11" id="KW-0067">ATP-binding</keyword>
<evidence type="ECO:0000256" key="8">
    <source>
        <dbReference type="ARBA" id="ARBA00049014"/>
    </source>
</evidence>
<evidence type="ECO:0000256" key="5">
    <source>
        <dbReference type="ARBA" id="ARBA00022840"/>
    </source>
</evidence>
<dbReference type="GO" id="GO:0005524">
    <property type="term" value="F:ATP binding"/>
    <property type="evidence" value="ECO:0007669"/>
    <property type="project" value="UniProtKB-UniRule"/>
</dbReference>
<dbReference type="InterPro" id="IPR000719">
    <property type="entry name" value="Prot_kinase_dom"/>
</dbReference>
<evidence type="ECO:0000259" key="13">
    <source>
        <dbReference type="PROSITE" id="PS50011"/>
    </source>
</evidence>
<comment type="similarity">
    <text evidence="6">Belongs to the protein kinase superfamily. STE Ser/Thr protein kinase family. MAP kinase kinase subfamily.</text>
</comment>
<dbReference type="GO" id="GO:0004708">
    <property type="term" value="F:MAP kinase kinase activity"/>
    <property type="evidence" value="ECO:0007669"/>
    <property type="project" value="UniProtKB-EC"/>
</dbReference>
<keyword evidence="2" id="KW-0808">Transferase</keyword>
<proteinExistence type="inferred from homology"/>
<dbReference type="Proteomes" id="UP001190700">
    <property type="component" value="Unassembled WGS sequence"/>
</dbReference>
<evidence type="ECO:0000256" key="7">
    <source>
        <dbReference type="ARBA" id="ARBA00038999"/>
    </source>
</evidence>
<evidence type="ECO:0000256" key="6">
    <source>
        <dbReference type="ARBA" id="ARBA00038035"/>
    </source>
</evidence>
<dbReference type="PROSITE" id="PS50011">
    <property type="entry name" value="PROTEIN_KINASE_DOM"/>
    <property type="match status" value="1"/>
</dbReference>
<dbReference type="Gene3D" id="1.10.510.10">
    <property type="entry name" value="Transferase(Phosphotransferase) domain 1"/>
    <property type="match status" value="1"/>
</dbReference>
<dbReference type="Gene3D" id="3.30.200.20">
    <property type="entry name" value="Phosphorylase Kinase, domain 1"/>
    <property type="match status" value="1"/>
</dbReference>
<accession>A0AAE0L5I2</accession>
<dbReference type="InterPro" id="IPR017441">
    <property type="entry name" value="Protein_kinase_ATP_BS"/>
</dbReference>
<dbReference type="InterPro" id="IPR011009">
    <property type="entry name" value="Kinase-like_dom_sf"/>
</dbReference>
<comment type="caution">
    <text evidence="14">The sequence shown here is derived from an EMBL/GenBank/DDBJ whole genome shotgun (WGS) entry which is preliminary data.</text>
</comment>
<evidence type="ECO:0000256" key="2">
    <source>
        <dbReference type="ARBA" id="ARBA00022679"/>
    </source>
</evidence>
<evidence type="ECO:0000256" key="9">
    <source>
        <dbReference type="ARBA" id="ARBA00049299"/>
    </source>
</evidence>
<evidence type="ECO:0000256" key="11">
    <source>
        <dbReference type="PROSITE-ProRule" id="PRU10141"/>
    </source>
</evidence>
<evidence type="ECO:0000256" key="10">
    <source>
        <dbReference type="ARBA" id="ARBA00051693"/>
    </source>
</evidence>
<dbReference type="GO" id="GO:0004674">
    <property type="term" value="F:protein serine/threonine kinase activity"/>
    <property type="evidence" value="ECO:0007669"/>
    <property type="project" value="UniProtKB-KW"/>
</dbReference>
<evidence type="ECO:0000256" key="12">
    <source>
        <dbReference type="RuleBase" id="RU000304"/>
    </source>
</evidence>
<feature type="domain" description="Protein kinase" evidence="13">
    <location>
        <begin position="137"/>
        <end position="394"/>
    </location>
</feature>
<feature type="binding site" evidence="11">
    <location>
        <position position="166"/>
    </location>
    <ligand>
        <name>ATP</name>
        <dbReference type="ChEBI" id="CHEBI:30616"/>
    </ligand>
</feature>
<organism evidence="14 15">
    <name type="scientific">Cymbomonas tetramitiformis</name>
    <dbReference type="NCBI Taxonomy" id="36881"/>
    <lineage>
        <taxon>Eukaryota</taxon>
        <taxon>Viridiplantae</taxon>
        <taxon>Chlorophyta</taxon>
        <taxon>Pyramimonadophyceae</taxon>
        <taxon>Pyramimonadales</taxon>
        <taxon>Pyramimonadaceae</taxon>
        <taxon>Cymbomonas</taxon>
    </lineage>
</organism>
<dbReference type="PROSITE" id="PS00108">
    <property type="entry name" value="PROTEIN_KINASE_ST"/>
    <property type="match status" value="1"/>
</dbReference>
<dbReference type="SUPFAM" id="SSF56112">
    <property type="entry name" value="Protein kinase-like (PK-like)"/>
    <property type="match status" value="1"/>
</dbReference>
<gene>
    <name evidence="14" type="ORF">CYMTET_19229</name>
</gene>
<comment type="catalytic activity">
    <reaction evidence="10">
        <text>L-tyrosyl-[protein] + ATP = O-phospho-L-tyrosyl-[protein] + ADP + H(+)</text>
        <dbReference type="Rhea" id="RHEA:10596"/>
        <dbReference type="Rhea" id="RHEA-COMP:10136"/>
        <dbReference type="Rhea" id="RHEA-COMP:20101"/>
        <dbReference type="ChEBI" id="CHEBI:15378"/>
        <dbReference type="ChEBI" id="CHEBI:30616"/>
        <dbReference type="ChEBI" id="CHEBI:46858"/>
        <dbReference type="ChEBI" id="CHEBI:61978"/>
        <dbReference type="ChEBI" id="CHEBI:456216"/>
        <dbReference type="EC" id="2.7.12.2"/>
    </reaction>
</comment>
<dbReference type="SMART" id="SM00220">
    <property type="entry name" value="S_TKc"/>
    <property type="match status" value="1"/>
</dbReference>
<evidence type="ECO:0000256" key="1">
    <source>
        <dbReference type="ARBA" id="ARBA00022527"/>
    </source>
</evidence>
<evidence type="ECO:0000313" key="15">
    <source>
        <dbReference type="Proteomes" id="UP001190700"/>
    </source>
</evidence>
<evidence type="ECO:0000256" key="3">
    <source>
        <dbReference type="ARBA" id="ARBA00022741"/>
    </source>
</evidence>
<dbReference type="EMBL" id="LGRX02008949">
    <property type="protein sequence ID" value="KAK3272480.1"/>
    <property type="molecule type" value="Genomic_DNA"/>
</dbReference>
<comment type="catalytic activity">
    <reaction evidence="8">
        <text>L-seryl-[protein] + ATP = O-phospho-L-seryl-[protein] + ADP + H(+)</text>
        <dbReference type="Rhea" id="RHEA:17989"/>
        <dbReference type="Rhea" id="RHEA-COMP:9863"/>
        <dbReference type="Rhea" id="RHEA-COMP:11604"/>
        <dbReference type="ChEBI" id="CHEBI:15378"/>
        <dbReference type="ChEBI" id="CHEBI:29999"/>
        <dbReference type="ChEBI" id="CHEBI:30616"/>
        <dbReference type="ChEBI" id="CHEBI:83421"/>
        <dbReference type="ChEBI" id="CHEBI:456216"/>
        <dbReference type="EC" id="2.7.12.2"/>
    </reaction>
</comment>
<name>A0AAE0L5I2_9CHLO</name>
<dbReference type="PANTHER" id="PTHR48013">
    <property type="entry name" value="DUAL SPECIFICITY MITOGEN-ACTIVATED PROTEIN KINASE KINASE 5-RELATED"/>
    <property type="match status" value="1"/>
</dbReference>
<dbReference type="PANTHER" id="PTHR48013:SF9">
    <property type="entry name" value="DUAL SPECIFICITY MITOGEN-ACTIVATED PROTEIN KINASE KINASE 5"/>
    <property type="match status" value="1"/>
</dbReference>
<dbReference type="Pfam" id="PF00069">
    <property type="entry name" value="Pkinase"/>
    <property type="match status" value="1"/>
</dbReference>
<sequence>MLYQEQEIDPSLLSFERFYRFKQQATQLAVLAIYGKPLGKMPPKFQLSLGDDFGEAPGSLLAMAKQSGLSLDVPCDDNMEDSLKVTPDGTLQMLSQSRSEYNINKDGLQKAASPAGFGPGTPTEESPLYFNCRQDDIKVIGKLGSGASANVKKAIHLPTRTLCALKTISVVQKESRDQLQTEIRTLCNLGQHEGLVKFYGAFFTADSGEVCLALEYMNAGSLDDFTKKLPGNRIPEKVLSLVSGKLLAGLGFLHSKHLVHRDIKPANMLLDLHGQPKFADFGISSSLGSTTEMCETNIGTFYYMSPERMENAPYSFAADIWSLGISLIELAMGKYPYETNKGLVDTILEVTNGDPPVPPEGEFSQEFRHFLSLCLIKEPAQRANVQALISHPFITQCRGFEHELSAFVRSVIPDVDSRIIQENETIDMEMC</sequence>
<keyword evidence="1 12" id="KW-0723">Serine/threonine-protein kinase</keyword>
<dbReference type="InterPro" id="IPR008271">
    <property type="entry name" value="Ser/Thr_kinase_AS"/>
</dbReference>